<reference evidence="2 3" key="1">
    <citation type="journal article" date="2010" name="Syst. Appl. Microbiol.">
        <title>Four new species of Chryseobacterium from the rhizosphere of coastal sand dune plants, Chryseobacterium elymi sp. nov., Chryseobacterium hagamense sp. nov., Chryseobacterium lathyri sp. nov. and Chryseobacterium rhizosphaerae sp. nov.</title>
        <authorList>
            <person name="Cho S.H."/>
            <person name="Lee K.S."/>
            <person name="Shin D.S."/>
            <person name="Han J.H."/>
            <person name="Park K.S."/>
            <person name="Lee C.H."/>
            <person name="Park K.H."/>
            <person name="Kim S.B."/>
        </authorList>
    </citation>
    <scope>NUCLEOTIDE SEQUENCE [LARGE SCALE GENOMIC DNA]</scope>
    <source>
        <strain evidence="2 3">KCTC 22547</strain>
    </source>
</reference>
<feature type="region of interest" description="Disordered" evidence="1">
    <location>
        <begin position="59"/>
        <end position="80"/>
    </location>
</feature>
<organism evidence="2 3">
    <name type="scientific">Chryseobacterium elymi</name>
    <dbReference type="NCBI Taxonomy" id="395936"/>
    <lineage>
        <taxon>Bacteria</taxon>
        <taxon>Pseudomonadati</taxon>
        <taxon>Bacteroidota</taxon>
        <taxon>Flavobacteriia</taxon>
        <taxon>Flavobacteriales</taxon>
        <taxon>Weeksellaceae</taxon>
        <taxon>Chryseobacterium group</taxon>
        <taxon>Chryseobacterium</taxon>
    </lineage>
</organism>
<keyword evidence="3" id="KW-1185">Reference proteome</keyword>
<name>A0A3D9DPC5_9FLAO</name>
<protein>
    <submittedName>
        <fullName evidence="2">Uncharacterized protein</fullName>
    </submittedName>
</protein>
<sequence length="137" mass="14693">MGTKTSSLLNRDGTSLSKIVNTYQEVNPTVLSTADNSAGTNGSLTLHEVTESYQAGLTTKNTGLDASPPSGRPDLNGPLPDLKKNSQYWNAHTSATPQNLQINENVYDANGNRINTYQGAARVDYTLTNGTVIMTYP</sequence>
<dbReference type="OrthoDB" id="9989851at2"/>
<dbReference type="Proteomes" id="UP000257030">
    <property type="component" value="Unassembled WGS sequence"/>
</dbReference>
<proteinExistence type="predicted"/>
<dbReference type="RefSeq" id="WP_116011068.1">
    <property type="nucleotide sequence ID" value="NZ_QNUH01000003.1"/>
</dbReference>
<dbReference type="EMBL" id="QNUH01000003">
    <property type="protein sequence ID" value="REC79829.1"/>
    <property type="molecule type" value="Genomic_DNA"/>
</dbReference>
<comment type="caution">
    <text evidence="2">The sequence shown here is derived from an EMBL/GenBank/DDBJ whole genome shotgun (WGS) entry which is preliminary data.</text>
</comment>
<accession>A0A3D9DPC5</accession>
<evidence type="ECO:0000256" key="1">
    <source>
        <dbReference type="SAM" id="MobiDB-lite"/>
    </source>
</evidence>
<gene>
    <name evidence="2" type="ORF">DRF60_05370</name>
</gene>
<dbReference type="AlphaFoldDB" id="A0A3D9DPC5"/>
<evidence type="ECO:0000313" key="3">
    <source>
        <dbReference type="Proteomes" id="UP000257030"/>
    </source>
</evidence>
<evidence type="ECO:0000313" key="2">
    <source>
        <dbReference type="EMBL" id="REC79829.1"/>
    </source>
</evidence>